<organism evidence="2">
    <name type="scientific">uncultured marine phage</name>
    <dbReference type="NCBI Taxonomy" id="707152"/>
    <lineage>
        <taxon>Viruses</taxon>
        <taxon>environmental samples</taxon>
    </lineage>
</organism>
<proteinExistence type="predicted"/>
<feature type="domain" description="NadR/Ttd14 AAA" evidence="1">
    <location>
        <begin position="15"/>
        <end position="165"/>
    </location>
</feature>
<dbReference type="EMBL" id="OU342829">
    <property type="protein sequence ID" value="CAG7581029.1"/>
    <property type="molecule type" value="Genomic_DNA"/>
</dbReference>
<dbReference type="Pfam" id="PF13521">
    <property type="entry name" value="AAA_28"/>
    <property type="match status" value="1"/>
</dbReference>
<accession>A0A8D9CDE4</accession>
<dbReference type="SUPFAM" id="SSF52540">
    <property type="entry name" value="P-loop containing nucleoside triphosphate hydrolases"/>
    <property type="match status" value="1"/>
</dbReference>
<sequence>MPNSNDDVQTLVVNFLAGPGAGKSTLAGSVFAELKWRGIDCELVTEYAKDKVWERSFDTLANQLYVLGKQSHRNFRLNGKVKVMVTDSSVLMSLLYSTEERHKSPEFIKVTIDEFKHYNNINFFIERNDIYVENGRYQTHEEALEIDNRILSIMDDNEIEYNRVPFDRESVLEIVDKILMEIDEE</sequence>
<dbReference type="InterPro" id="IPR038727">
    <property type="entry name" value="NadR/Ttd14_AAA_dom"/>
</dbReference>
<gene>
    <name evidence="2" type="primary">293</name>
    <name evidence="2" type="ORF">SLAVMIC_00638</name>
</gene>
<evidence type="ECO:0000313" key="2">
    <source>
        <dbReference type="EMBL" id="CAG7581029.1"/>
    </source>
</evidence>
<dbReference type="InterPro" id="IPR027417">
    <property type="entry name" value="P-loop_NTPase"/>
</dbReference>
<name>A0A8D9CDE4_9VIRU</name>
<reference evidence="2" key="1">
    <citation type="submission" date="2021-06" db="EMBL/GenBank/DDBJ databases">
        <authorList>
            <person name="Gannon L."/>
            <person name="Redgwell R T."/>
            <person name="Michniewski S."/>
            <person name="Harrison D C."/>
            <person name="Millard A."/>
        </authorList>
    </citation>
    <scope>NUCLEOTIDE SEQUENCE</scope>
</reference>
<dbReference type="Gene3D" id="3.40.50.300">
    <property type="entry name" value="P-loop containing nucleotide triphosphate hydrolases"/>
    <property type="match status" value="1"/>
</dbReference>
<protein>
    <submittedName>
        <fullName evidence="2">Gp293</fullName>
    </submittedName>
</protein>
<evidence type="ECO:0000259" key="1">
    <source>
        <dbReference type="Pfam" id="PF13521"/>
    </source>
</evidence>